<reference evidence="1 2" key="1">
    <citation type="submission" date="2018-06" db="EMBL/GenBank/DDBJ databases">
        <title>Comparative genomics reveals the genomic features of Rhizophagus irregularis, R. cerebriforme, R. diaphanum and Gigaspora rosea, and their symbiotic lifestyle signature.</title>
        <authorList>
            <person name="Morin E."/>
            <person name="San Clemente H."/>
            <person name="Chen E.C.H."/>
            <person name="De La Providencia I."/>
            <person name="Hainaut M."/>
            <person name="Kuo A."/>
            <person name="Kohler A."/>
            <person name="Murat C."/>
            <person name="Tang N."/>
            <person name="Roy S."/>
            <person name="Loubradou J."/>
            <person name="Henrissat B."/>
            <person name="Grigoriev I.V."/>
            <person name="Corradi N."/>
            <person name="Roux C."/>
            <person name="Martin F.M."/>
        </authorList>
    </citation>
    <scope>NUCLEOTIDE SEQUENCE [LARGE SCALE GENOMIC DNA]</scope>
    <source>
        <strain evidence="1 2">DAOM 227022</strain>
    </source>
</reference>
<comment type="caution">
    <text evidence="1">The sequence shown here is derived from an EMBL/GenBank/DDBJ whole genome shotgun (WGS) entry which is preliminary data.</text>
</comment>
<gene>
    <name evidence="1" type="ORF">C1645_876956</name>
</gene>
<keyword evidence="2" id="KW-1185">Reference proteome</keyword>
<protein>
    <recommendedName>
        <fullName evidence="3">BTB domain-containing protein</fullName>
    </recommendedName>
</protein>
<sequence>LRYIYGGTLLLKKCDDLDIIKILVDANEINLQELISHLQLFLVKLDGKL</sequence>
<evidence type="ECO:0008006" key="3">
    <source>
        <dbReference type="Google" id="ProtNLM"/>
    </source>
</evidence>
<dbReference type="Proteomes" id="UP000265703">
    <property type="component" value="Unassembled WGS sequence"/>
</dbReference>
<name>A0A397T1P1_9GLOM</name>
<accession>A0A397T1P1</accession>
<dbReference type="STRING" id="658196.A0A397T1P1"/>
<proteinExistence type="predicted"/>
<dbReference type="EMBL" id="QKYT01000234">
    <property type="protein sequence ID" value="RIA89081.1"/>
    <property type="molecule type" value="Genomic_DNA"/>
</dbReference>
<organism evidence="1 2">
    <name type="scientific">Glomus cerebriforme</name>
    <dbReference type="NCBI Taxonomy" id="658196"/>
    <lineage>
        <taxon>Eukaryota</taxon>
        <taxon>Fungi</taxon>
        <taxon>Fungi incertae sedis</taxon>
        <taxon>Mucoromycota</taxon>
        <taxon>Glomeromycotina</taxon>
        <taxon>Glomeromycetes</taxon>
        <taxon>Glomerales</taxon>
        <taxon>Glomeraceae</taxon>
        <taxon>Glomus</taxon>
    </lineage>
</organism>
<evidence type="ECO:0000313" key="2">
    <source>
        <dbReference type="Proteomes" id="UP000265703"/>
    </source>
</evidence>
<feature type="non-terminal residue" evidence="1">
    <location>
        <position position="1"/>
    </location>
</feature>
<dbReference type="AlphaFoldDB" id="A0A397T1P1"/>
<evidence type="ECO:0000313" key="1">
    <source>
        <dbReference type="EMBL" id="RIA89081.1"/>
    </source>
</evidence>